<gene>
    <name evidence="3" type="ORF">RHGRI_028417</name>
</gene>
<evidence type="ECO:0000256" key="1">
    <source>
        <dbReference type="SAM" id="MobiDB-lite"/>
    </source>
</evidence>
<feature type="domain" description="DUF4283" evidence="2">
    <location>
        <begin position="184"/>
        <end position="265"/>
    </location>
</feature>
<keyword evidence="4" id="KW-1185">Reference proteome</keyword>
<dbReference type="InterPro" id="IPR025558">
    <property type="entry name" value="DUF4283"/>
</dbReference>
<dbReference type="AlphaFoldDB" id="A0AAV6IJ98"/>
<dbReference type="PANTHER" id="PTHR31286">
    <property type="entry name" value="GLYCINE-RICH CELL WALL STRUCTURAL PROTEIN 1.8-LIKE"/>
    <property type="match status" value="1"/>
</dbReference>
<dbReference type="Pfam" id="PF14111">
    <property type="entry name" value="DUF4283"/>
    <property type="match status" value="1"/>
</dbReference>
<dbReference type="InterPro" id="IPR040256">
    <property type="entry name" value="At4g02000-like"/>
</dbReference>
<name>A0AAV6IJ98_9ERIC</name>
<sequence>MASSVPGNTFDTLFPPLGLSSSTSASKLGFTGLRKPVSMLSSNSLHCGTIPLLVKDSGPDNANHEDSSSVGRVNLLDFLESVTVNHDYLEIKADDTPTVKQIKGLNQEIRALRAELDSKHKLINSINGSGIVLPGGVEMGSSWKDKVAPPGVSNTRMTFQYFPPTVEGDRITVSPPCAVEVKGAEKWKNCLVGHFVDKKIPFLAVRSVAFKKWTDYGLVDVLSNDKGFYFFQFGSEGACREIVESGPWHFGGRLMVLQIWHPDIEYEKEGLTKLPIWIQLYNVPLQYWTAEGLSYLASSVGKPLYADEMTETAKRISYAKICVEVDVNASLPHSVDLLMSSGKLVSIAIKYPWRPVKCGVCKVFGHSDCRQREEQPLVCTDDIPTKGLTALKGKVWVVKSGGGEVPAPLEVSKLVATTVAPTIRELPCSNQFEALQVMDSSVADTSDEVMGLKVADVCLDSGVLVIKDSLGSDLLGSDPNSSKGVEVDGTLPDVLGVGMEDPDALFQALISTELQVSIKPNEGKNPGATKRGRKPKYR</sequence>
<evidence type="ECO:0000313" key="4">
    <source>
        <dbReference type="Proteomes" id="UP000823749"/>
    </source>
</evidence>
<evidence type="ECO:0000313" key="3">
    <source>
        <dbReference type="EMBL" id="KAG5527507.1"/>
    </source>
</evidence>
<dbReference type="PANTHER" id="PTHR31286:SF99">
    <property type="entry name" value="DUF4283 DOMAIN-CONTAINING PROTEIN"/>
    <property type="match status" value="1"/>
</dbReference>
<reference evidence="3" key="1">
    <citation type="submission" date="2020-08" db="EMBL/GenBank/DDBJ databases">
        <title>Plant Genome Project.</title>
        <authorList>
            <person name="Zhang R.-G."/>
        </authorList>
    </citation>
    <scope>NUCLEOTIDE SEQUENCE</scope>
    <source>
        <strain evidence="3">WSP0</strain>
        <tissue evidence="3">Leaf</tissue>
    </source>
</reference>
<feature type="region of interest" description="Disordered" evidence="1">
    <location>
        <begin position="517"/>
        <end position="538"/>
    </location>
</feature>
<comment type="caution">
    <text evidence="3">The sequence shown here is derived from an EMBL/GenBank/DDBJ whole genome shotgun (WGS) entry which is preliminary data.</text>
</comment>
<protein>
    <recommendedName>
        <fullName evidence="2">DUF4283 domain-containing protein</fullName>
    </recommendedName>
</protein>
<organism evidence="3 4">
    <name type="scientific">Rhododendron griersonianum</name>
    <dbReference type="NCBI Taxonomy" id="479676"/>
    <lineage>
        <taxon>Eukaryota</taxon>
        <taxon>Viridiplantae</taxon>
        <taxon>Streptophyta</taxon>
        <taxon>Embryophyta</taxon>
        <taxon>Tracheophyta</taxon>
        <taxon>Spermatophyta</taxon>
        <taxon>Magnoliopsida</taxon>
        <taxon>eudicotyledons</taxon>
        <taxon>Gunneridae</taxon>
        <taxon>Pentapetalae</taxon>
        <taxon>asterids</taxon>
        <taxon>Ericales</taxon>
        <taxon>Ericaceae</taxon>
        <taxon>Ericoideae</taxon>
        <taxon>Rhodoreae</taxon>
        <taxon>Rhododendron</taxon>
    </lineage>
</organism>
<evidence type="ECO:0000259" key="2">
    <source>
        <dbReference type="Pfam" id="PF14111"/>
    </source>
</evidence>
<accession>A0AAV6IJ98</accession>
<dbReference type="EMBL" id="JACTNZ010000010">
    <property type="protein sequence ID" value="KAG5527507.1"/>
    <property type="molecule type" value="Genomic_DNA"/>
</dbReference>
<dbReference type="Proteomes" id="UP000823749">
    <property type="component" value="Chromosome 10"/>
</dbReference>
<proteinExistence type="predicted"/>